<dbReference type="CDD" id="cd00761">
    <property type="entry name" value="Glyco_tranf_GTA_type"/>
    <property type="match status" value="1"/>
</dbReference>
<gene>
    <name evidence="4" type="ORF">C1I91_25570</name>
</gene>
<dbReference type="OrthoDB" id="9807674at2"/>
<keyword evidence="5" id="KW-1185">Reference proteome</keyword>
<dbReference type="Proteomes" id="UP000286268">
    <property type="component" value="Chromosome"/>
</dbReference>
<dbReference type="InterPro" id="IPR029044">
    <property type="entry name" value="Nucleotide-diphossugar_trans"/>
</dbReference>
<dbReference type="AlphaFoldDB" id="A0A410E071"/>
<feature type="domain" description="Glycosyltransferase 2-like" evidence="3">
    <location>
        <begin position="6"/>
        <end position="166"/>
    </location>
</feature>
<dbReference type="GO" id="GO:0016757">
    <property type="term" value="F:glycosyltransferase activity"/>
    <property type="evidence" value="ECO:0007669"/>
    <property type="project" value="UniProtKB-KW"/>
</dbReference>
<dbReference type="InterPro" id="IPR001173">
    <property type="entry name" value="Glyco_trans_2-like"/>
</dbReference>
<dbReference type="PANTHER" id="PTHR22916">
    <property type="entry name" value="GLYCOSYLTRANSFERASE"/>
    <property type="match status" value="1"/>
</dbReference>
<sequence>MKEIVSVIVPVYNAEKSIERCIASVISQTYKYIEIIVIDDGSNDKSGSIINNLWQDNKQIIYIRQENKGVSAARNKGIDSSSGKFVFFLDADDWIEEDCIENMISMMIKTNSDYCFSDWYVEGNFGTRIDSLNRDWNVYFDADELYRFYILNRYGCAPWGKLYRLDIIVENKISFIEGLPYAEDYLFILRYLSFASICSYINRPLLHYDCYEAGAGAKVRKNYFDLQVRVERYKHEIVRSSNKYKEYDDELLKISKLKSYVVSLAYLQLLYEGFDLCRSQAKEIINLINSECSRSLIKKANFSKINKIYAYLSFYKSDMAITLLTIFSVKIKRLVRS</sequence>
<evidence type="ECO:0000313" key="5">
    <source>
        <dbReference type="Proteomes" id="UP000286268"/>
    </source>
</evidence>
<accession>A0A410E071</accession>
<dbReference type="Pfam" id="PF00535">
    <property type="entry name" value="Glycos_transf_2"/>
    <property type="match status" value="1"/>
</dbReference>
<dbReference type="EMBL" id="CP025746">
    <property type="protein sequence ID" value="QAA34732.1"/>
    <property type="molecule type" value="Genomic_DNA"/>
</dbReference>
<reference evidence="4 5" key="1">
    <citation type="submission" date="2018-01" db="EMBL/GenBank/DDBJ databases">
        <title>Genome Sequencing and Assembly of Anaerobacter polyendosporus strain CT4.</title>
        <authorList>
            <person name="Tachaapaikoon C."/>
            <person name="Sutheeworapong S."/>
            <person name="Jenjaroenpun P."/>
            <person name="Wongsurawat T."/>
            <person name="Nookeaw I."/>
            <person name="Cheawchanlertfa P."/>
            <person name="Kosugi A."/>
            <person name="Cheevadhanarak S."/>
            <person name="Ratanakhanokchai K."/>
        </authorList>
    </citation>
    <scope>NUCLEOTIDE SEQUENCE [LARGE SCALE GENOMIC DNA]</scope>
    <source>
        <strain evidence="4 5">CT4</strain>
    </source>
</reference>
<proteinExistence type="predicted"/>
<protein>
    <recommendedName>
        <fullName evidence="3">Glycosyltransferase 2-like domain-containing protein</fullName>
    </recommendedName>
</protein>
<evidence type="ECO:0000256" key="1">
    <source>
        <dbReference type="ARBA" id="ARBA00022676"/>
    </source>
</evidence>
<dbReference type="KEGG" id="cmah:C1I91_25570"/>
<evidence type="ECO:0000256" key="2">
    <source>
        <dbReference type="ARBA" id="ARBA00022679"/>
    </source>
</evidence>
<name>A0A410E071_9CLOT</name>
<keyword evidence="1" id="KW-0328">Glycosyltransferase</keyword>
<dbReference type="Gene3D" id="3.90.550.10">
    <property type="entry name" value="Spore Coat Polysaccharide Biosynthesis Protein SpsA, Chain A"/>
    <property type="match status" value="1"/>
</dbReference>
<dbReference type="SUPFAM" id="SSF53448">
    <property type="entry name" value="Nucleotide-diphospho-sugar transferases"/>
    <property type="match status" value="1"/>
</dbReference>
<dbReference type="PANTHER" id="PTHR22916:SF51">
    <property type="entry name" value="GLYCOSYLTRANSFERASE EPSH-RELATED"/>
    <property type="match status" value="1"/>
</dbReference>
<evidence type="ECO:0000313" key="4">
    <source>
        <dbReference type="EMBL" id="QAA34732.1"/>
    </source>
</evidence>
<dbReference type="RefSeq" id="WP_128215444.1">
    <property type="nucleotide sequence ID" value="NZ_CP025746.1"/>
</dbReference>
<keyword evidence="2" id="KW-0808">Transferase</keyword>
<evidence type="ECO:0000259" key="3">
    <source>
        <dbReference type="Pfam" id="PF00535"/>
    </source>
</evidence>
<organism evidence="4 5">
    <name type="scientific">Clostridium manihotivorum</name>
    <dbReference type="NCBI Taxonomy" id="2320868"/>
    <lineage>
        <taxon>Bacteria</taxon>
        <taxon>Bacillati</taxon>
        <taxon>Bacillota</taxon>
        <taxon>Clostridia</taxon>
        <taxon>Eubacteriales</taxon>
        <taxon>Clostridiaceae</taxon>
        <taxon>Clostridium</taxon>
    </lineage>
</organism>